<name>A0A2W5R7Q8_ANCNO</name>
<evidence type="ECO:0000256" key="4">
    <source>
        <dbReference type="ARBA" id="ARBA00022679"/>
    </source>
</evidence>
<evidence type="ECO:0000256" key="2">
    <source>
        <dbReference type="ARBA" id="ARBA00022573"/>
    </source>
</evidence>
<dbReference type="InterPro" id="IPR014776">
    <property type="entry name" value="4pyrrole_Mease_sub2"/>
</dbReference>
<evidence type="ECO:0000313" key="8">
    <source>
        <dbReference type="EMBL" id="PZQ84789.1"/>
    </source>
</evidence>
<dbReference type="InterPro" id="IPR035996">
    <property type="entry name" value="4pyrrol_Methylase_sf"/>
</dbReference>
<dbReference type="SUPFAM" id="SSF53790">
    <property type="entry name" value="Tetrapyrrole methylase"/>
    <property type="match status" value="1"/>
</dbReference>
<evidence type="ECO:0000256" key="1">
    <source>
        <dbReference type="ARBA" id="ARBA00004953"/>
    </source>
</evidence>
<keyword evidence="2" id="KW-0169">Cobalamin biosynthesis</keyword>
<dbReference type="GO" id="GO:0009236">
    <property type="term" value="P:cobalamin biosynthetic process"/>
    <property type="evidence" value="ECO:0007669"/>
    <property type="project" value="UniProtKB-KW"/>
</dbReference>
<dbReference type="EMBL" id="QFQD01000007">
    <property type="protein sequence ID" value="PZQ84789.1"/>
    <property type="molecule type" value="Genomic_DNA"/>
</dbReference>
<evidence type="ECO:0000259" key="7">
    <source>
        <dbReference type="Pfam" id="PF00590"/>
    </source>
</evidence>
<accession>A0A2W5R7Q8</accession>
<feature type="domain" description="Tetrapyrrole methylase" evidence="7">
    <location>
        <begin position="5"/>
        <end position="240"/>
    </location>
</feature>
<evidence type="ECO:0000256" key="5">
    <source>
        <dbReference type="ARBA" id="ARBA00022691"/>
    </source>
</evidence>
<evidence type="ECO:0000256" key="6">
    <source>
        <dbReference type="PIRNR" id="PIRNR036525"/>
    </source>
</evidence>
<dbReference type="InterPro" id="IPR012797">
    <property type="entry name" value="CobF"/>
</dbReference>
<dbReference type="PANTHER" id="PTHR43467">
    <property type="entry name" value="COBALT-PRECORRIN-2 C(20)-METHYLTRANSFERASE"/>
    <property type="match status" value="1"/>
</dbReference>
<comment type="function">
    <text evidence="6">Catalyzes the methylation of C-1 in precorrin-5 and the subsequent extrusion of acetic acid from the resulting intermediate to form cobalt-precorrin-6A.</text>
</comment>
<protein>
    <recommendedName>
        <fullName evidence="6">Precorrin-6A synthase [deacetylating]</fullName>
        <ecNumber evidence="6">2.1.1.152</ecNumber>
    </recommendedName>
</protein>
<dbReference type="CDD" id="cd11643">
    <property type="entry name" value="Precorrin-6A-synthase"/>
    <property type="match status" value="1"/>
</dbReference>
<organism evidence="8 9">
    <name type="scientific">Ancylobacter novellus</name>
    <name type="common">Thiobacillus novellus</name>
    <dbReference type="NCBI Taxonomy" id="921"/>
    <lineage>
        <taxon>Bacteria</taxon>
        <taxon>Pseudomonadati</taxon>
        <taxon>Pseudomonadota</taxon>
        <taxon>Alphaproteobacteria</taxon>
        <taxon>Hyphomicrobiales</taxon>
        <taxon>Xanthobacteraceae</taxon>
        <taxon>Ancylobacter</taxon>
    </lineage>
</organism>
<dbReference type="GO" id="GO:0032259">
    <property type="term" value="P:methylation"/>
    <property type="evidence" value="ECO:0007669"/>
    <property type="project" value="UniProtKB-KW"/>
</dbReference>
<dbReference type="EC" id="2.1.1.152" evidence="6"/>
<dbReference type="PIRSF" id="PIRSF036525">
    <property type="entry name" value="CobF"/>
    <property type="match status" value="1"/>
</dbReference>
<evidence type="ECO:0000256" key="3">
    <source>
        <dbReference type="ARBA" id="ARBA00022603"/>
    </source>
</evidence>
<dbReference type="Proteomes" id="UP000248887">
    <property type="component" value="Unassembled WGS sequence"/>
</dbReference>
<proteinExistence type="predicted"/>
<dbReference type="GO" id="GO:0043819">
    <property type="term" value="F:precorrin-6A synthase (deacetylating) activity"/>
    <property type="evidence" value="ECO:0007669"/>
    <property type="project" value="UniProtKB-EC"/>
</dbReference>
<comment type="pathway">
    <text evidence="1">Cofactor biosynthesis; adenosylcobalamin biosynthesis.</text>
</comment>
<sequence length="270" mass="29093">MSRRLLVIGMGAGSPAHLTLEAVEAINRADVFFVFDKGEAAGELVALREHMLETHRRAPWRVARIDSPRRRAEPQIHPAPADGTYRQGVADWHLARAVLLAERIAAELPEGGVGAMLVWGDPALYDSTLRVLDEVRARLPLVIEVIPGISAVQALCAAHGLVLNAVGEKVVITTGRRVLADYPAGGESLVVMLDDGTGLEALIAREAELRKAGAPPLALWWGAYLGMAEQMLASGPLAEVGPEILAQRAQARARRGWIMDVWLVRQGSPV</sequence>
<keyword evidence="5 6" id="KW-0949">S-adenosyl-L-methionine</keyword>
<dbReference type="Gene3D" id="3.40.1010.10">
    <property type="entry name" value="Cobalt-precorrin-4 Transmethylase, Domain 1"/>
    <property type="match status" value="1"/>
</dbReference>
<reference evidence="8 9" key="1">
    <citation type="submission" date="2017-08" db="EMBL/GenBank/DDBJ databases">
        <title>Infants hospitalized years apart are colonized by the same room-sourced microbial strains.</title>
        <authorList>
            <person name="Brooks B."/>
            <person name="Olm M.R."/>
            <person name="Firek B.A."/>
            <person name="Baker R."/>
            <person name="Thomas B.C."/>
            <person name="Morowitz M.J."/>
            <person name="Banfield J.F."/>
        </authorList>
    </citation>
    <scope>NUCLEOTIDE SEQUENCE [LARGE SCALE GENOMIC DNA]</scope>
    <source>
        <strain evidence="8">S2_005_001_R2_27</strain>
    </source>
</reference>
<keyword evidence="4 6" id="KW-0808">Transferase</keyword>
<dbReference type="PANTHER" id="PTHR43467:SF1">
    <property type="entry name" value="PRECORRIN-6A SYNTHASE [DEACETYLATING]"/>
    <property type="match status" value="1"/>
</dbReference>
<dbReference type="AlphaFoldDB" id="A0A2W5R7Q8"/>
<comment type="catalytic activity">
    <reaction evidence="6">
        <text>precorrin-5 + S-adenosyl-L-methionine + H2O = precorrin-6A + acetate + S-adenosyl-L-homocysteine + 2 H(+)</text>
        <dbReference type="Rhea" id="RHEA:18261"/>
        <dbReference type="ChEBI" id="CHEBI:15377"/>
        <dbReference type="ChEBI" id="CHEBI:15378"/>
        <dbReference type="ChEBI" id="CHEBI:30089"/>
        <dbReference type="ChEBI" id="CHEBI:57856"/>
        <dbReference type="ChEBI" id="CHEBI:59789"/>
        <dbReference type="ChEBI" id="CHEBI:77871"/>
        <dbReference type="ChEBI" id="CHEBI:77872"/>
        <dbReference type="EC" id="2.1.1.152"/>
    </reaction>
</comment>
<keyword evidence="3 6" id="KW-0489">Methyltransferase</keyword>
<dbReference type="InterPro" id="IPR014777">
    <property type="entry name" value="4pyrrole_Mease_sub1"/>
</dbReference>
<gene>
    <name evidence="8" type="ORF">DI549_03705</name>
</gene>
<dbReference type="Pfam" id="PF00590">
    <property type="entry name" value="TP_methylase"/>
    <property type="match status" value="1"/>
</dbReference>
<dbReference type="InterPro" id="IPR000878">
    <property type="entry name" value="4pyrrol_Mease"/>
</dbReference>
<evidence type="ECO:0000313" key="9">
    <source>
        <dbReference type="Proteomes" id="UP000248887"/>
    </source>
</evidence>
<dbReference type="Gene3D" id="3.30.950.10">
    <property type="entry name" value="Methyltransferase, Cobalt-precorrin-4 Transmethylase, Domain 2"/>
    <property type="match status" value="1"/>
</dbReference>
<dbReference type="NCBIfam" id="TIGR02434">
    <property type="entry name" value="CobF"/>
    <property type="match status" value="1"/>
</dbReference>
<comment type="caution">
    <text evidence="8">The sequence shown here is derived from an EMBL/GenBank/DDBJ whole genome shotgun (WGS) entry which is preliminary data.</text>
</comment>